<keyword evidence="2" id="KW-1003">Cell membrane</keyword>
<name>A0ABX1ZXZ6_9MICO</name>
<evidence type="ECO:0000256" key="2">
    <source>
        <dbReference type="ARBA" id="ARBA00022475"/>
    </source>
</evidence>
<feature type="region of interest" description="Disordered" evidence="6">
    <location>
        <begin position="296"/>
        <end position="317"/>
    </location>
</feature>
<protein>
    <submittedName>
        <fullName evidence="8">RDD family membrane protein YckC</fullName>
    </submittedName>
</protein>
<dbReference type="PANTHER" id="PTHR36115">
    <property type="entry name" value="PROLINE-RICH ANTIGEN HOMOLOG-RELATED"/>
    <property type="match status" value="1"/>
</dbReference>
<keyword evidence="4" id="KW-1133">Transmembrane helix</keyword>
<dbReference type="EMBL" id="JABEZU010000001">
    <property type="protein sequence ID" value="NOV95483.1"/>
    <property type="molecule type" value="Genomic_DNA"/>
</dbReference>
<feature type="domain" description="RDD" evidence="7">
    <location>
        <begin position="33"/>
        <end position="159"/>
    </location>
</feature>
<evidence type="ECO:0000313" key="8">
    <source>
        <dbReference type="EMBL" id="NOV95483.1"/>
    </source>
</evidence>
<feature type="region of interest" description="Disordered" evidence="6">
    <location>
        <begin position="1"/>
        <end position="26"/>
    </location>
</feature>
<keyword evidence="9" id="KW-1185">Reference proteome</keyword>
<gene>
    <name evidence="8" type="ORF">HDG69_000036</name>
</gene>
<organism evidence="8 9">
    <name type="scientific">Isoptericola halotolerans</name>
    <dbReference type="NCBI Taxonomy" id="300560"/>
    <lineage>
        <taxon>Bacteria</taxon>
        <taxon>Bacillati</taxon>
        <taxon>Actinomycetota</taxon>
        <taxon>Actinomycetes</taxon>
        <taxon>Micrococcales</taxon>
        <taxon>Promicromonosporaceae</taxon>
        <taxon>Isoptericola</taxon>
    </lineage>
</organism>
<evidence type="ECO:0000259" key="7">
    <source>
        <dbReference type="Pfam" id="PF06271"/>
    </source>
</evidence>
<keyword evidence="5" id="KW-0472">Membrane</keyword>
<feature type="compositionally biased region" description="Pro residues" evidence="6">
    <location>
        <begin position="8"/>
        <end position="17"/>
    </location>
</feature>
<reference evidence="8 9" key="1">
    <citation type="submission" date="2020-05" db="EMBL/GenBank/DDBJ databases">
        <title>Genomic Encyclopedia of Type Strains, Phase III (KMG-III): the genomes of soil and plant-associated and newly described type strains.</title>
        <authorList>
            <person name="Whitman W."/>
        </authorList>
    </citation>
    <scope>NUCLEOTIDE SEQUENCE [LARGE SCALE GENOMIC DNA]</scope>
    <source>
        <strain evidence="8 9">KCTC 19046</strain>
    </source>
</reference>
<proteinExistence type="predicted"/>
<evidence type="ECO:0000313" key="9">
    <source>
        <dbReference type="Proteomes" id="UP000757540"/>
    </source>
</evidence>
<dbReference type="Proteomes" id="UP000757540">
    <property type="component" value="Unassembled WGS sequence"/>
</dbReference>
<dbReference type="PANTHER" id="PTHR36115:SF6">
    <property type="entry name" value="PROLINE-RICH ANTIGEN HOMOLOG"/>
    <property type="match status" value="1"/>
</dbReference>
<dbReference type="Pfam" id="PF06271">
    <property type="entry name" value="RDD"/>
    <property type="match status" value="1"/>
</dbReference>
<keyword evidence="3" id="KW-0812">Transmembrane</keyword>
<evidence type="ECO:0000256" key="6">
    <source>
        <dbReference type="SAM" id="MobiDB-lite"/>
    </source>
</evidence>
<comment type="subcellular location">
    <subcellularLocation>
        <location evidence="1">Cell membrane</location>
        <topology evidence="1">Multi-pass membrane protein</topology>
    </subcellularLocation>
</comment>
<evidence type="ECO:0000256" key="1">
    <source>
        <dbReference type="ARBA" id="ARBA00004651"/>
    </source>
</evidence>
<sequence>MTTTVPAHAPPTPPPSDDLPSGPHPLVGGHAKAGWLHRALAVLLDSALVASVAWLATGEAPSFATLPLLDGGEDPPLASATFVWTAGSLVSLAVLQAYTGMTPGKRVTGVSVVDDRTGRPIGFAGTVLRWFAHLLDAVLMIGYLRAAWHPQGRTFADSLLGTVAVLSTRPAPHPWVAWLRRQRDDRAPRLRWPPIVTSAVALVVCAAAAATSLTQSSGGAWHSSSDGTSCTSTGDFVATAMIDSAASASWESRLGIHRLATESWQVVAAWSTGLAADDGGNRPLDAADATLTVRSPDGRRYSSQTATSHDDAHGAWDDAPDLDADDDLWWTVPELLAWASVETPEDVSGWTATATLLGDDGAVVAECSAAVPAVEAWPREP</sequence>
<dbReference type="InterPro" id="IPR051791">
    <property type="entry name" value="Pra-immunoreactive"/>
</dbReference>
<dbReference type="RefSeq" id="WP_171781774.1">
    <property type="nucleotide sequence ID" value="NZ_BAAAML010000002.1"/>
</dbReference>
<comment type="caution">
    <text evidence="8">The sequence shown here is derived from an EMBL/GenBank/DDBJ whole genome shotgun (WGS) entry which is preliminary data.</text>
</comment>
<evidence type="ECO:0000256" key="3">
    <source>
        <dbReference type="ARBA" id="ARBA00022692"/>
    </source>
</evidence>
<evidence type="ECO:0000256" key="4">
    <source>
        <dbReference type="ARBA" id="ARBA00022989"/>
    </source>
</evidence>
<accession>A0ABX1ZXZ6</accession>
<evidence type="ECO:0000256" key="5">
    <source>
        <dbReference type="ARBA" id="ARBA00023136"/>
    </source>
</evidence>
<dbReference type="InterPro" id="IPR010432">
    <property type="entry name" value="RDD"/>
</dbReference>